<dbReference type="InterPro" id="IPR002656">
    <property type="entry name" value="Acyl_transf_3_dom"/>
</dbReference>
<accession>A0A4Z0WCN9</accession>
<name>A0A4Z0WCN9_9GAMM</name>
<feature type="transmembrane region" description="Helical" evidence="1">
    <location>
        <begin position="18"/>
        <end position="37"/>
    </location>
</feature>
<feature type="domain" description="Acyltransferase 3" evidence="2">
    <location>
        <begin position="14"/>
        <end position="352"/>
    </location>
</feature>
<protein>
    <submittedName>
        <fullName evidence="3">DUF1624 domain-containing protein</fullName>
    </submittedName>
</protein>
<feature type="transmembrane region" description="Helical" evidence="1">
    <location>
        <begin position="297"/>
        <end position="325"/>
    </location>
</feature>
<evidence type="ECO:0000313" key="4">
    <source>
        <dbReference type="Proteomes" id="UP000297475"/>
    </source>
</evidence>
<dbReference type="OrthoDB" id="5983388at2"/>
<feature type="transmembrane region" description="Helical" evidence="1">
    <location>
        <begin position="155"/>
        <end position="174"/>
    </location>
</feature>
<proteinExistence type="predicted"/>
<reference evidence="3 4" key="1">
    <citation type="submission" date="2019-04" db="EMBL/GenBank/DDBJ databases">
        <title>Natronospirillum operosus gen. nov., sp. nov., a haloalkaliphilic satellite isolated from decaying biomass of laboratory culture of cyanobacterium Geitlerinema sp. and proposal of Natronospirillaceae fam. nov. and Saccharospirillaceae fam. nov.</title>
        <authorList>
            <person name="Kevbrin V."/>
            <person name="Boltyanskaya Y."/>
            <person name="Koziaeva V."/>
            <person name="Grouzdev D.S."/>
            <person name="Park M."/>
            <person name="Cho J."/>
        </authorList>
    </citation>
    <scope>NUCLEOTIDE SEQUENCE [LARGE SCALE GENOMIC DNA]</scope>
    <source>
        <strain evidence="3 4">G-116</strain>
    </source>
</reference>
<feature type="transmembrane region" description="Helical" evidence="1">
    <location>
        <begin position="270"/>
        <end position="290"/>
    </location>
</feature>
<dbReference type="AlphaFoldDB" id="A0A4Z0WCN9"/>
<dbReference type="Pfam" id="PF01757">
    <property type="entry name" value="Acyl_transf_3"/>
    <property type="match status" value="1"/>
</dbReference>
<keyword evidence="1" id="KW-0812">Transmembrane</keyword>
<feature type="transmembrane region" description="Helical" evidence="1">
    <location>
        <begin position="194"/>
        <end position="217"/>
    </location>
</feature>
<feature type="transmembrane region" description="Helical" evidence="1">
    <location>
        <begin position="337"/>
        <end position="357"/>
    </location>
</feature>
<keyword evidence="1" id="KW-0472">Membrane</keyword>
<feature type="transmembrane region" description="Helical" evidence="1">
    <location>
        <begin position="229"/>
        <end position="250"/>
    </location>
</feature>
<keyword evidence="4" id="KW-1185">Reference proteome</keyword>
<dbReference type="GO" id="GO:0016747">
    <property type="term" value="F:acyltransferase activity, transferring groups other than amino-acyl groups"/>
    <property type="evidence" value="ECO:0007669"/>
    <property type="project" value="InterPro"/>
</dbReference>
<evidence type="ECO:0000313" key="3">
    <source>
        <dbReference type="EMBL" id="TGG92559.1"/>
    </source>
</evidence>
<dbReference type="EMBL" id="SRMF01000005">
    <property type="protein sequence ID" value="TGG92559.1"/>
    <property type="molecule type" value="Genomic_DNA"/>
</dbReference>
<sequence length="363" mass="40581">MAPPQLPARTGRIPAVDLARGIAVALMILSHGVIGLLEFDDLSAWGQIPVQLITKFASSTFIMVFGIALAVAFMPRVGTADWPRLRLKLWINALIVFFWYKVLTVAEMLYLSQPADIVDTLLYRNFPSFVEILGFYAIALLWVPLLLPLWVRLPLIVRLLSPVALAGLHMWAAANWSFGDNQQLRAIFVEDPDYYTWGQFARGPLILLGLLIGEALLHHRETLMRRWRLASGLLVISALLFIAFVVQAGSDLAADIEAVARNQGKHPPELFFMLFSMGGAFLILGLSIGGGKLLSKVLLPFTIIGSNALQAFIFHIVVIFIGFRYLLGYWQDVEYEFALMLTLGLIVATAIWIRLVGWIQQHR</sequence>
<evidence type="ECO:0000259" key="2">
    <source>
        <dbReference type="Pfam" id="PF01757"/>
    </source>
</evidence>
<feature type="transmembrane region" description="Helical" evidence="1">
    <location>
        <begin position="57"/>
        <end position="77"/>
    </location>
</feature>
<keyword evidence="1" id="KW-1133">Transmembrane helix</keyword>
<feature type="transmembrane region" description="Helical" evidence="1">
    <location>
        <begin position="132"/>
        <end position="150"/>
    </location>
</feature>
<feature type="transmembrane region" description="Helical" evidence="1">
    <location>
        <begin position="89"/>
        <end position="112"/>
    </location>
</feature>
<gene>
    <name evidence="3" type="ORF">E4656_13020</name>
</gene>
<dbReference type="Proteomes" id="UP000297475">
    <property type="component" value="Unassembled WGS sequence"/>
</dbReference>
<comment type="caution">
    <text evidence="3">The sequence shown here is derived from an EMBL/GenBank/DDBJ whole genome shotgun (WGS) entry which is preliminary data.</text>
</comment>
<evidence type="ECO:0000256" key="1">
    <source>
        <dbReference type="SAM" id="Phobius"/>
    </source>
</evidence>
<organism evidence="3 4">
    <name type="scientific">Natronospirillum operosum</name>
    <dbReference type="NCBI Taxonomy" id="2759953"/>
    <lineage>
        <taxon>Bacteria</taxon>
        <taxon>Pseudomonadati</taxon>
        <taxon>Pseudomonadota</taxon>
        <taxon>Gammaproteobacteria</taxon>
        <taxon>Oceanospirillales</taxon>
        <taxon>Natronospirillaceae</taxon>
        <taxon>Natronospirillum</taxon>
    </lineage>
</organism>